<keyword evidence="3" id="KW-1185">Reference proteome</keyword>
<evidence type="ECO:0000256" key="1">
    <source>
        <dbReference type="SAM" id="SignalP"/>
    </source>
</evidence>
<protein>
    <recommendedName>
        <fullName evidence="4">HdeA/HdeB family protein</fullName>
    </recommendedName>
</protein>
<dbReference type="AlphaFoldDB" id="A0A1H5XZG4"/>
<reference evidence="2 3" key="1">
    <citation type="submission" date="2016-10" db="EMBL/GenBank/DDBJ databases">
        <authorList>
            <person name="de Groot N.N."/>
        </authorList>
    </citation>
    <scope>NUCLEOTIDE SEQUENCE [LARGE SCALE GENOMIC DNA]</scope>
    <source>
        <strain evidence="2 3">DSM 23413</strain>
    </source>
</reference>
<feature type="chain" id="PRO_5009289994" description="HdeA/HdeB family protein" evidence="1">
    <location>
        <begin position="20"/>
        <end position="110"/>
    </location>
</feature>
<dbReference type="EMBL" id="FNVD01000013">
    <property type="protein sequence ID" value="SEG16817.1"/>
    <property type="molecule type" value="Genomic_DNA"/>
</dbReference>
<sequence length="110" mass="11997">MKFVTAAVFPALLAGAVMAQEAQLSKEEDCRYQAQVAAAVQKARLDGVREKKVAEAIARSKPDWPARYNNAIPIFAGAVYGMKKRELRKVDLGAQWMEMCLSGGQPPASE</sequence>
<accession>A0A1H5XZG4</accession>
<organism evidence="2 3">
    <name type="scientific">Jhaorihella thermophila</name>
    <dbReference type="NCBI Taxonomy" id="488547"/>
    <lineage>
        <taxon>Bacteria</taxon>
        <taxon>Pseudomonadati</taxon>
        <taxon>Pseudomonadota</taxon>
        <taxon>Alphaproteobacteria</taxon>
        <taxon>Rhodobacterales</taxon>
        <taxon>Paracoccaceae</taxon>
        <taxon>Jhaorihella</taxon>
    </lineage>
</organism>
<feature type="signal peptide" evidence="1">
    <location>
        <begin position="1"/>
        <end position="19"/>
    </location>
</feature>
<name>A0A1H5XZG4_9RHOB</name>
<evidence type="ECO:0000313" key="3">
    <source>
        <dbReference type="Proteomes" id="UP000236742"/>
    </source>
</evidence>
<gene>
    <name evidence="2" type="ORF">SAMN05421751_11372</name>
</gene>
<keyword evidence="1" id="KW-0732">Signal</keyword>
<dbReference type="Proteomes" id="UP000236742">
    <property type="component" value="Unassembled WGS sequence"/>
</dbReference>
<dbReference type="RefSeq" id="WP_235003835.1">
    <property type="nucleotide sequence ID" value="NZ_FNVD01000013.1"/>
</dbReference>
<proteinExistence type="predicted"/>
<evidence type="ECO:0008006" key="4">
    <source>
        <dbReference type="Google" id="ProtNLM"/>
    </source>
</evidence>
<evidence type="ECO:0000313" key="2">
    <source>
        <dbReference type="EMBL" id="SEG16817.1"/>
    </source>
</evidence>